<evidence type="ECO:0000256" key="2">
    <source>
        <dbReference type="SAM" id="SignalP"/>
    </source>
</evidence>
<dbReference type="Pfam" id="PF03401">
    <property type="entry name" value="TctC"/>
    <property type="match status" value="1"/>
</dbReference>
<dbReference type="EMBL" id="CP046622">
    <property type="protein sequence ID" value="QGW81629.1"/>
    <property type="molecule type" value="Genomic_DNA"/>
</dbReference>
<comment type="similarity">
    <text evidence="1">Belongs to the UPF0065 (bug) family.</text>
</comment>
<dbReference type="InterPro" id="IPR042100">
    <property type="entry name" value="Bug_dom1"/>
</dbReference>
<dbReference type="CDD" id="cd13578">
    <property type="entry name" value="PBP2_Bug27"/>
    <property type="match status" value="1"/>
</dbReference>
<proteinExistence type="inferred from homology"/>
<name>A0A6I6H7Z6_VARPD</name>
<feature type="signal peptide" evidence="2">
    <location>
        <begin position="1"/>
        <end position="34"/>
    </location>
</feature>
<reference evidence="3 4" key="1">
    <citation type="submission" date="2019-12" db="EMBL/GenBank/DDBJ databases">
        <title>Hybrid Genome Assemblies of two High G+C Isolates from Undergraduate Microbiology Courses.</title>
        <authorList>
            <person name="Ne Ville C.J."/>
            <person name="Enright D."/>
            <person name="Hernandez I."/>
            <person name="Dodsworth J."/>
            <person name="Orwin P.M."/>
        </authorList>
    </citation>
    <scope>NUCLEOTIDE SEQUENCE [LARGE SCALE GENOMIC DNA]</scope>
    <source>
        <strain evidence="3 4">CSUSB</strain>
    </source>
</reference>
<dbReference type="PANTHER" id="PTHR42928:SF5">
    <property type="entry name" value="BLR1237 PROTEIN"/>
    <property type="match status" value="1"/>
</dbReference>
<dbReference type="PANTHER" id="PTHR42928">
    <property type="entry name" value="TRICARBOXYLATE-BINDING PROTEIN"/>
    <property type="match status" value="1"/>
</dbReference>
<evidence type="ECO:0000256" key="1">
    <source>
        <dbReference type="ARBA" id="ARBA00006987"/>
    </source>
</evidence>
<gene>
    <name evidence="3" type="ORF">GOQ09_08515</name>
</gene>
<organism evidence="3 4">
    <name type="scientific">Variovorax paradoxus</name>
    <dbReference type="NCBI Taxonomy" id="34073"/>
    <lineage>
        <taxon>Bacteria</taxon>
        <taxon>Pseudomonadati</taxon>
        <taxon>Pseudomonadota</taxon>
        <taxon>Betaproteobacteria</taxon>
        <taxon>Burkholderiales</taxon>
        <taxon>Comamonadaceae</taxon>
        <taxon>Variovorax</taxon>
    </lineage>
</organism>
<dbReference type="Proteomes" id="UP000425817">
    <property type="component" value="Chromosome"/>
</dbReference>
<feature type="chain" id="PRO_5026167142" evidence="2">
    <location>
        <begin position="35"/>
        <end position="335"/>
    </location>
</feature>
<dbReference type="Gene3D" id="3.40.190.10">
    <property type="entry name" value="Periplasmic binding protein-like II"/>
    <property type="match status" value="1"/>
</dbReference>
<accession>A0A6I6H7Z6</accession>
<dbReference type="OrthoDB" id="8678477at2"/>
<dbReference type="InterPro" id="IPR005064">
    <property type="entry name" value="BUG"/>
</dbReference>
<dbReference type="Gene3D" id="3.40.190.150">
    <property type="entry name" value="Bordetella uptake gene, domain 1"/>
    <property type="match status" value="1"/>
</dbReference>
<protein>
    <submittedName>
        <fullName evidence="3">Tripartite tricarboxylate transporter substrate binding protein</fullName>
    </submittedName>
</protein>
<evidence type="ECO:0000313" key="4">
    <source>
        <dbReference type="Proteomes" id="UP000425817"/>
    </source>
</evidence>
<sequence length="335" mass="35025">MSHAMTQSAHLPRRTVLAATLFCAMLPAAALAQAAWPAAKPITLIVPYTAGGSVDVNARLVATRLADRLKQSVVIENVSGAGGAIGVAKAVNAAPDGYTLVVGPDSAIAIGRLVNPSAFKFDPLKDLAPVGMLNTAPMVLVARPGLEAQTYADFVKLAKAKPGAYNYATSGVGTVLQLAMELLKQRSGIFVTHVPYRGGAQIATDVIGNQVDLAMLVSTSAIPHVNGNRLKALGITGSQRLAALPNVPTFNEMPGLKGYDMVSWTGIFAPAKTPAAVVARLNQELNAVLAEEQVRAKLNEQGALPGNGTPEQFGQFVQAEYARNQKIVQSANIKE</sequence>
<keyword evidence="2" id="KW-0732">Signal</keyword>
<evidence type="ECO:0000313" key="3">
    <source>
        <dbReference type="EMBL" id="QGW81629.1"/>
    </source>
</evidence>
<dbReference type="AlphaFoldDB" id="A0A6I6H7Z6"/>
<dbReference type="PIRSF" id="PIRSF017082">
    <property type="entry name" value="YflP"/>
    <property type="match status" value="1"/>
</dbReference>
<dbReference type="SUPFAM" id="SSF53850">
    <property type="entry name" value="Periplasmic binding protein-like II"/>
    <property type="match status" value="1"/>
</dbReference>